<reference key="1">
    <citation type="submission" date="2010-11" db="EMBL/GenBank/DDBJ databases">
        <title>The complete sequence of chromosome of Isophaera pallida ATCC 43644.</title>
        <authorList>
            <consortium name="US DOE Joint Genome Institute (JGI-PGF)"/>
            <person name="Lucas S."/>
            <person name="Copeland A."/>
            <person name="Lapidus A."/>
            <person name="Bruce D."/>
            <person name="Goodwin L."/>
            <person name="Pitluck S."/>
            <person name="Kyrpides N."/>
            <person name="Mavromatis K."/>
            <person name="Pagani I."/>
            <person name="Ivanova N."/>
            <person name="Saunders E."/>
            <person name="Brettin T."/>
            <person name="Detter J.C."/>
            <person name="Han C."/>
            <person name="Tapia R."/>
            <person name="Land M."/>
            <person name="Hauser L."/>
            <person name="Markowitz V."/>
            <person name="Cheng J.-F."/>
            <person name="Hugenholtz P."/>
            <person name="Woyke T."/>
            <person name="Wu D."/>
            <person name="Eisen J.A."/>
        </authorList>
    </citation>
    <scope>NUCLEOTIDE SEQUENCE</scope>
    <source>
        <strain>ATCC 43644</strain>
    </source>
</reference>
<dbReference type="RefSeq" id="WP_013565414.1">
    <property type="nucleotide sequence ID" value="NC_014962.1"/>
</dbReference>
<name>E8QYD1_ISOPI</name>
<proteinExistence type="predicted"/>
<dbReference type="OrthoDB" id="232833at2"/>
<dbReference type="InParanoid" id="E8QYD1"/>
<dbReference type="eggNOG" id="ENOG5033VAS">
    <property type="taxonomic scope" value="Bacteria"/>
</dbReference>
<dbReference type="EMBL" id="CP002353">
    <property type="protein sequence ID" value="ADV63126.1"/>
    <property type="molecule type" value="Genomic_DNA"/>
</dbReference>
<protein>
    <submittedName>
        <fullName evidence="1">Uncharacterized protein</fullName>
    </submittedName>
</protein>
<gene>
    <name evidence="1" type="ordered locus">Isop_2555</name>
</gene>
<accession>E8QYD1</accession>
<organism evidence="1 2">
    <name type="scientific">Isosphaera pallida (strain ATCC 43644 / DSM 9630 / IS1B)</name>
    <dbReference type="NCBI Taxonomy" id="575540"/>
    <lineage>
        <taxon>Bacteria</taxon>
        <taxon>Pseudomonadati</taxon>
        <taxon>Planctomycetota</taxon>
        <taxon>Planctomycetia</taxon>
        <taxon>Isosphaerales</taxon>
        <taxon>Isosphaeraceae</taxon>
        <taxon>Isosphaera</taxon>
    </lineage>
</organism>
<evidence type="ECO:0000313" key="2">
    <source>
        <dbReference type="Proteomes" id="UP000008631"/>
    </source>
</evidence>
<keyword evidence="2" id="KW-1185">Reference proteome</keyword>
<dbReference type="HOGENOM" id="CLU_823302_0_0_0"/>
<dbReference type="AlphaFoldDB" id="E8QYD1"/>
<reference evidence="1 2" key="2">
    <citation type="journal article" date="2011" name="Stand. Genomic Sci.">
        <title>Complete genome sequence of Isosphaera pallida type strain (IS1B).</title>
        <authorList>
            <consortium name="US DOE Joint Genome Institute (JGI-PGF)"/>
            <person name="Goker M."/>
            <person name="Cleland D."/>
            <person name="Saunders E."/>
            <person name="Lapidus A."/>
            <person name="Nolan M."/>
            <person name="Lucas S."/>
            <person name="Hammon N."/>
            <person name="Deshpande S."/>
            <person name="Cheng J.F."/>
            <person name="Tapia R."/>
            <person name="Han C."/>
            <person name="Goodwin L."/>
            <person name="Pitluck S."/>
            <person name="Liolios K."/>
            <person name="Pagani I."/>
            <person name="Ivanova N."/>
            <person name="Mavromatis K."/>
            <person name="Pati A."/>
            <person name="Chen A."/>
            <person name="Palaniappan K."/>
            <person name="Land M."/>
            <person name="Hauser L."/>
            <person name="Chang Y.J."/>
            <person name="Jeffries C.D."/>
            <person name="Detter J.C."/>
            <person name="Beck B."/>
            <person name="Woyke T."/>
            <person name="Bristow J."/>
            <person name="Eisen J.A."/>
            <person name="Markowitz V."/>
            <person name="Hugenholtz P."/>
            <person name="Kyrpides N.C."/>
            <person name="Klenk H.P."/>
        </authorList>
    </citation>
    <scope>NUCLEOTIDE SEQUENCE [LARGE SCALE GENOMIC DNA]</scope>
    <source>
        <strain evidence="2">ATCC 43644 / DSM 9630 / IS1B</strain>
    </source>
</reference>
<evidence type="ECO:0000313" key="1">
    <source>
        <dbReference type="EMBL" id="ADV63126.1"/>
    </source>
</evidence>
<dbReference type="KEGG" id="ipa:Isop_2555"/>
<dbReference type="Proteomes" id="UP000008631">
    <property type="component" value="Chromosome"/>
</dbReference>
<sequence>MTTPLLSGPRVFAIVMGGGLMVAVAVGTSPAQPPQIDDIPPRQRLEELIRHGFTTEEMARVLQIPVDQVEPLRKQLGAWPFHELPARHANDPLRILPYPGVRHPRIGFLEGAVNPRAESKFSVFAPWDERHYVVVDFPEAVFSNLGLIYLAHTHVETVWTRRGVELPEQTWIRRPHGDLFQRRDLPNRIAFETWVRPQRDRVLMRLTLHNGTDALLSGLRVQICAMLKMMGPGFNAVDNANANKLFAPPYAAVCDRPIDSQDPDNRPRRWVTLGFEPIQRAWGNPPVPCLHADPQIPDCPPGQHRSAQGALWFFEGEDVRAELRRLDQTDWRTAVWE</sequence>